<evidence type="ECO:0000313" key="2">
    <source>
        <dbReference type="Proteomes" id="UP001497700"/>
    </source>
</evidence>
<protein>
    <submittedName>
        <fullName evidence="1">RTA1 like protein</fullName>
    </submittedName>
</protein>
<dbReference type="EMBL" id="MU393486">
    <property type="protein sequence ID" value="KAI4864435.1"/>
    <property type="molecule type" value="Genomic_DNA"/>
</dbReference>
<dbReference type="Proteomes" id="UP001497700">
    <property type="component" value="Unassembled WGS sequence"/>
</dbReference>
<evidence type="ECO:0000313" key="1">
    <source>
        <dbReference type="EMBL" id="KAI4864435.1"/>
    </source>
</evidence>
<gene>
    <name evidence="1" type="ORF">F4820DRAFT_470516</name>
</gene>
<reference evidence="1 2" key="1">
    <citation type="journal article" date="2022" name="New Phytol.">
        <title>Ecological generalism drives hyperdiversity of secondary metabolite gene clusters in xylarialean endophytes.</title>
        <authorList>
            <person name="Franco M.E.E."/>
            <person name="Wisecaver J.H."/>
            <person name="Arnold A.E."/>
            <person name="Ju Y.M."/>
            <person name="Slot J.C."/>
            <person name="Ahrendt S."/>
            <person name="Moore L.P."/>
            <person name="Eastman K.E."/>
            <person name="Scott K."/>
            <person name="Konkel Z."/>
            <person name="Mondo S.J."/>
            <person name="Kuo A."/>
            <person name="Hayes R.D."/>
            <person name="Haridas S."/>
            <person name="Andreopoulos B."/>
            <person name="Riley R."/>
            <person name="LaButti K."/>
            <person name="Pangilinan J."/>
            <person name="Lipzen A."/>
            <person name="Amirebrahimi M."/>
            <person name="Yan J."/>
            <person name="Adam C."/>
            <person name="Keymanesh K."/>
            <person name="Ng V."/>
            <person name="Louie K."/>
            <person name="Northen T."/>
            <person name="Drula E."/>
            <person name="Henrissat B."/>
            <person name="Hsieh H.M."/>
            <person name="Youens-Clark K."/>
            <person name="Lutzoni F."/>
            <person name="Miadlikowska J."/>
            <person name="Eastwood D.C."/>
            <person name="Hamelin R.C."/>
            <person name="Grigoriev I.V."/>
            <person name="U'Ren J.M."/>
        </authorList>
    </citation>
    <scope>NUCLEOTIDE SEQUENCE [LARGE SCALE GENOMIC DNA]</scope>
    <source>
        <strain evidence="1 2">CBS 119005</strain>
    </source>
</reference>
<keyword evidence="2" id="KW-1185">Reference proteome</keyword>
<proteinExistence type="predicted"/>
<comment type="caution">
    <text evidence="1">The sequence shown here is derived from an EMBL/GenBank/DDBJ whole genome shotgun (WGS) entry which is preliminary data.</text>
</comment>
<name>A0ACB9YZV8_9PEZI</name>
<sequence length="280" mass="31369">MANAAPTFVFYHYKPSEVAAIIFVVIFALSTLVHLTVLIRKRTWYFIPFVIGCNFEAIGYVGRAISSTEYPDFTKIPYIIQSTLLLLGPTLFAASIYMTLGRLIVLLEADSYSMIRPKWLTAFFVLGDVISFFAQGAGGGVLTQAKSEDDVRLGEHIIVAGLCIQILFFGFFIIVAMVFHKRIVRRPTRTAVALGSPWKKLLYVLYISSGLIMVRSVYRVAEYLLGSDGELQAKEVYLYCLDALPMLIVALAYNWYHPSRVVRSAKRISATSLEVLNHSV</sequence>
<accession>A0ACB9YZV8</accession>
<organism evidence="1 2">
    <name type="scientific">Hypoxylon rubiginosum</name>
    <dbReference type="NCBI Taxonomy" id="110542"/>
    <lineage>
        <taxon>Eukaryota</taxon>
        <taxon>Fungi</taxon>
        <taxon>Dikarya</taxon>
        <taxon>Ascomycota</taxon>
        <taxon>Pezizomycotina</taxon>
        <taxon>Sordariomycetes</taxon>
        <taxon>Xylariomycetidae</taxon>
        <taxon>Xylariales</taxon>
        <taxon>Hypoxylaceae</taxon>
        <taxon>Hypoxylon</taxon>
    </lineage>
</organism>